<reference evidence="2" key="1">
    <citation type="journal article" date="2019" name="Int. J. Syst. Evol. Microbiol.">
        <title>The Global Catalogue of Microorganisms (GCM) 10K type strain sequencing project: providing services to taxonomists for standard genome sequencing and annotation.</title>
        <authorList>
            <consortium name="The Broad Institute Genomics Platform"/>
            <consortium name="The Broad Institute Genome Sequencing Center for Infectious Disease"/>
            <person name="Wu L."/>
            <person name="Ma J."/>
        </authorList>
    </citation>
    <scope>NUCLEOTIDE SEQUENCE [LARGE SCALE GENOMIC DNA]</scope>
    <source>
        <strain evidence="2">CGMCC 1.8957</strain>
    </source>
</reference>
<comment type="caution">
    <text evidence="1">The sequence shown here is derived from an EMBL/GenBank/DDBJ whole genome shotgun (WGS) entry which is preliminary data.</text>
</comment>
<gene>
    <name evidence="1" type="ORF">GCM10008023_33970</name>
</gene>
<protein>
    <recommendedName>
        <fullName evidence="3">Peptidoglycan-binding protein</fullName>
    </recommendedName>
</protein>
<evidence type="ECO:0000313" key="2">
    <source>
        <dbReference type="Proteomes" id="UP000652430"/>
    </source>
</evidence>
<accession>A0ABQ3LQQ3</accession>
<name>A0ABQ3LQQ3_9SPHN</name>
<sequence length="340" mass="34829">MIVSTDFSRLAPSEKAALIYAQAHGDVSTRLWRAALGNGDSTEERRGAAQGADNPDFNLDSLLALISPKSTATAVATTPLAMLPAAGRLAAALPVFPVLTDVGASVTSLVTGLGANARFGQAFVAAAARTGMPAAALAAIVDAEAGKTSDGGWKTTSRNPRSSAAGLGQFLGGTWQGEAERAGTWLHATAVSNGWLGGDGRVLPAARSALLALRYDGTAAINATADYASRSVVQLRRAGVAVGADLTTIARAAYLGHHLGTADAVRFLTGGLDSGRARRLLDAQVGSAAANHRIAQASDAASAHRSWLLDFVSRHVMPARFSDAVAASPFAVEPNPKDKR</sequence>
<dbReference type="EMBL" id="BNAQ01000006">
    <property type="protein sequence ID" value="GHH23236.1"/>
    <property type="molecule type" value="Genomic_DNA"/>
</dbReference>
<dbReference type="Proteomes" id="UP000652430">
    <property type="component" value="Unassembled WGS sequence"/>
</dbReference>
<dbReference type="InterPro" id="IPR023346">
    <property type="entry name" value="Lysozyme-like_dom_sf"/>
</dbReference>
<evidence type="ECO:0008006" key="3">
    <source>
        <dbReference type="Google" id="ProtNLM"/>
    </source>
</evidence>
<organism evidence="1 2">
    <name type="scientific">Sphingomonas glacialis</name>
    <dbReference type="NCBI Taxonomy" id="658225"/>
    <lineage>
        <taxon>Bacteria</taxon>
        <taxon>Pseudomonadati</taxon>
        <taxon>Pseudomonadota</taxon>
        <taxon>Alphaproteobacteria</taxon>
        <taxon>Sphingomonadales</taxon>
        <taxon>Sphingomonadaceae</taxon>
        <taxon>Sphingomonas</taxon>
    </lineage>
</organism>
<proteinExistence type="predicted"/>
<evidence type="ECO:0000313" key="1">
    <source>
        <dbReference type="EMBL" id="GHH23236.1"/>
    </source>
</evidence>
<dbReference type="Gene3D" id="1.10.530.10">
    <property type="match status" value="1"/>
</dbReference>
<keyword evidence="2" id="KW-1185">Reference proteome</keyword>
<dbReference type="SUPFAM" id="SSF53955">
    <property type="entry name" value="Lysozyme-like"/>
    <property type="match status" value="1"/>
</dbReference>
<dbReference type="RefSeq" id="WP_189677223.1">
    <property type="nucleotide sequence ID" value="NZ_BNAQ01000006.1"/>
</dbReference>